<dbReference type="EMBL" id="GBRH01243387">
    <property type="protein sequence ID" value="JAD54508.1"/>
    <property type="molecule type" value="Transcribed_RNA"/>
</dbReference>
<organism evidence="1">
    <name type="scientific">Arundo donax</name>
    <name type="common">Giant reed</name>
    <name type="synonym">Donax arundinaceus</name>
    <dbReference type="NCBI Taxonomy" id="35708"/>
    <lineage>
        <taxon>Eukaryota</taxon>
        <taxon>Viridiplantae</taxon>
        <taxon>Streptophyta</taxon>
        <taxon>Embryophyta</taxon>
        <taxon>Tracheophyta</taxon>
        <taxon>Spermatophyta</taxon>
        <taxon>Magnoliopsida</taxon>
        <taxon>Liliopsida</taxon>
        <taxon>Poales</taxon>
        <taxon>Poaceae</taxon>
        <taxon>PACMAD clade</taxon>
        <taxon>Arundinoideae</taxon>
        <taxon>Arundineae</taxon>
        <taxon>Arundo</taxon>
    </lineage>
</organism>
<reference evidence="1" key="2">
    <citation type="journal article" date="2015" name="Data Brief">
        <title>Shoot transcriptome of the giant reed, Arundo donax.</title>
        <authorList>
            <person name="Barrero R.A."/>
            <person name="Guerrero F.D."/>
            <person name="Moolhuijzen P."/>
            <person name="Goolsby J.A."/>
            <person name="Tidwell J."/>
            <person name="Bellgard S.E."/>
            <person name="Bellgard M.I."/>
        </authorList>
    </citation>
    <scope>NUCLEOTIDE SEQUENCE</scope>
    <source>
        <tissue evidence="1">Shoot tissue taken approximately 20 cm above the soil surface</tissue>
    </source>
</reference>
<proteinExistence type="predicted"/>
<evidence type="ECO:0000313" key="1">
    <source>
        <dbReference type="EMBL" id="JAD54508.1"/>
    </source>
</evidence>
<sequence>MYTSRQQLKLPIPIVQLRSFHRTEIFTLDASSKSCLASGLMQKFHTFL</sequence>
<protein>
    <submittedName>
        <fullName evidence="1">Uncharacterized protein</fullName>
    </submittedName>
</protein>
<dbReference type="AlphaFoldDB" id="A0A0A9AXA4"/>
<reference evidence="1" key="1">
    <citation type="submission" date="2014-09" db="EMBL/GenBank/DDBJ databases">
        <authorList>
            <person name="Magalhaes I.L.F."/>
            <person name="Oliveira U."/>
            <person name="Santos F.R."/>
            <person name="Vidigal T.H.D.A."/>
            <person name="Brescovit A.D."/>
            <person name="Santos A.J."/>
        </authorList>
    </citation>
    <scope>NUCLEOTIDE SEQUENCE</scope>
    <source>
        <tissue evidence="1">Shoot tissue taken approximately 20 cm above the soil surface</tissue>
    </source>
</reference>
<name>A0A0A9AXA4_ARUDO</name>
<accession>A0A0A9AXA4</accession>